<comment type="caution">
    <text evidence="2">The sequence shown here is derived from an EMBL/GenBank/DDBJ whole genome shotgun (WGS) entry which is preliminary data.</text>
</comment>
<feature type="region of interest" description="Disordered" evidence="1">
    <location>
        <begin position="1"/>
        <end position="30"/>
    </location>
</feature>
<evidence type="ECO:0000313" key="3">
    <source>
        <dbReference type="Proteomes" id="UP001168821"/>
    </source>
</evidence>
<accession>A0AA38IES9</accession>
<reference evidence="2" key="1">
    <citation type="journal article" date="2023" name="G3 (Bethesda)">
        <title>Whole genome assemblies of Zophobas morio and Tenebrio molitor.</title>
        <authorList>
            <person name="Kaur S."/>
            <person name="Stinson S.A."/>
            <person name="diCenzo G.C."/>
        </authorList>
    </citation>
    <scope>NUCLEOTIDE SEQUENCE</scope>
    <source>
        <strain evidence="2">QUZm001</strain>
    </source>
</reference>
<organism evidence="2 3">
    <name type="scientific">Zophobas morio</name>
    <dbReference type="NCBI Taxonomy" id="2755281"/>
    <lineage>
        <taxon>Eukaryota</taxon>
        <taxon>Metazoa</taxon>
        <taxon>Ecdysozoa</taxon>
        <taxon>Arthropoda</taxon>
        <taxon>Hexapoda</taxon>
        <taxon>Insecta</taxon>
        <taxon>Pterygota</taxon>
        <taxon>Neoptera</taxon>
        <taxon>Endopterygota</taxon>
        <taxon>Coleoptera</taxon>
        <taxon>Polyphaga</taxon>
        <taxon>Cucujiformia</taxon>
        <taxon>Tenebrionidae</taxon>
        <taxon>Zophobas</taxon>
    </lineage>
</organism>
<sequence length="115" mass="12415">MKETPALSNRKLHPRGATHAERQHSDGTKIISPRFGAKAVGVTMQHTLAGLPPQGTLAHVSSVSNLTQTSLSAVDAEAQLFPLRTGRTDCLSEGAAQRLREHVKHVRFVGDNDDK</sequence>
<dbReference type="Proteomes" id="UP001168821">
    <property type="component" value="Unassembled WGS sequence"/>
</dbReference>
<dbReference type="EMBL" id="JALNTZ010000004">
    <property type="protein sequence ID" value="KAJ3654820.1"/>
    <property type="molecule type" value="Genomic_DNA"/>
</dbReference>
<evidence type="ECO:0000256" key="1">
    <source>
        <dbReference type="SAM" id="MobiDB-lite"/>
    </source>
</evidence>
<feature type="compositionally biased region" description="Basic and acidic residues" evidence="1">
    <location>
        <begin position="18"/>
        <end position="27"/>
    </location>
</feature>
<keyword evidence="3" id="KW-1185">Reference proteome</keyword>
<dbReference type="AlphaFoldDB" id="A0AA38IES9"/>
<proteinExistence type="predicted"/>
<protein>
    <submittedName>
        <fullName evidence="2">Uncharacterized protein</fullName>
    </submittedName>
</protein>
<name>A0AA38IES9_9CUCU</name>
<gene>
    <name evidence="2" type="ORF">Zmor_013979</name>
</gene>
<evidence type="ECO:0000313" key="2">
    <source>
        <dbReference type="EMBL" id="KAJ3654820.1"/>
    </source>
</evidence>